<reference evidence="2" key="2">
    <citation type="submission" date="2020-09" db="EMBL/GenBank/DDBJ databases">
        <authorList>
            <person name="Sun Q."/>
            <person name="Zhou Y."/>
        </authorList>
    </citation>
    <scope>NUCLEOTIDE SEQUENCE</scope>
    <source>
        <strain evidence="2">CGMCC 4.7306</strain>
    </source>
</reference>
<evidence type="ECO:0000313" key="2">
    <source>
        <dbReference type="EMBL" id="GGL69534.1"/>
    </source>
</evidence>
<dbReference type="PANTHER" id="PTHR35908">
    <property type="entry name" value="HYPOTHETICAL FUSION PROTEIN"/>
    <property type="match status" value="1"/>
</dbReference>
<keyword evidence="3" id="KW-1185">Reference proteome</keyword>
<gene>
    <name evidence="2" type="ORF">GCM10011575_30200</name>
</gene>
<protein>
    <recommendedName>
        <fullName evidence="1">Glyoxalase-like domain-containing protein</fullName>
    </recommendedName>
</protein>
<evidence type="ECO:0000259" key="1">
    <source>
        <dbReference type="Pfam" id="PF18029"/>
    </source>
</evidence>
<accession>A0A917SD06</accession>
<comment type="caution">
    <text evidence="2">The sequence shown here is derived from an EMBL/GenBank/DDBJ whole genome shotgun (WGS) entry which is preliminary data.</text>
</comment>
<dbReference type="EMBL" id="BMMZ01000007">
    <property type="protein sequence ID" value="GGL69534.1"/>
    <property type="molecule type" value="Genomic_DNA"/>
</dbReference>
<proteinExistence type="predicted"/>
<dbReference type="InterPro" id="IPR041581">
    <property type="entry name" value="Glyoxalase_6"/>
</dbReference>
<dbReference type="Gene3D" id="3.10.180.10">
    <property type="entry name" value="2,3-Dihydroxybiphenyl 1,2-Dioxygenase, domain 1"/>
    <property type="match status" value="2"/>
</dbReference>
<dbReference type="Pfam" id="PF18029">
    <property type="entry name" value="Glyoxalase_6"/>
    <property type="match status" value="2"/>
</dbReference>
<feature type="domain" description="Glyoxalase-like" evidence="1">
    <location>
        <begin position="8"/>
        <end position="110"/>
    </location>
</feature>
<reference evidence="2" key="1">
    <citation type="journal article" date="2014" name="Int. J. Syst. Evol. Microbiol.">
        <title>Complete genome sequence of Corynebacterium casei LMG S-19264T (=DSM 44701T), isolated from a smear-ripened cheese.</title>
        <authorList>
            <consortium name="US DOE Joint Genome Institute (JGI-PGF)"/>
            <person name="Walter F."/>
            <person name="Albersmeier A."/>
            <person name="Kalinowski J."/>
            <person name="Ruckert C."/>
        </authorList>
    </citation>
    <scope>NUCLEOTIDE SEQUENCE</scope>
    <source>
        <strain evidence="2">CGMCC 4.7306</strain>
    </source>
</reference>
<dbReference type="PANTHER" id="PTHR35908:SF1">
    <property type="entry name" value="CONSERVED PROTEIN"/>
    <property type="match status" value="1"/>
</dbReference>
<dbReference type="InterPro" id="IPR029068">
    <property type="entry name" value="Glyas_Bleomycin-R_OHBP_Dase"/>
</dbReference>
<name>A0A917SD06_9ACTN</name>
<feature type="domain" description="Glyoxalase-like" evidence="1">
    <location>
        <begin position="134"/>
        <end position="232"/>
    </location>
</feature>
<dbReference type="Proteomes" id="UP000613840">
    <property type="component" value="Unassembled WGS sequence"/>
</dbReference>
<sequence length="242" mass="26519">MEPFWLKVMLDFTPDHYQGAVDHWQRLTGYDVRGPAGDHAEFQGLAPVSRPTFLALQRIADGGDRVHLDLHVADPSAAAVGAIAAGATMITDNPECEVLSSPGGFVFCFVADPSEGVTAASIWPDDHRSIVDQLCIDIPSRQWDIETAFWAKIIGTDVRPTDEAEFSSIARNPGLPLRILLQRLDEPTGLVRGHIDWATDDREAETLRHQALGSEVVRRRDGWTVLTGPGGTYCITDRLPLA</sequence>
<dbReference type="RefSeq" id="WP_188896204.1">
    <property type="nucleotide sequence ID" value="NZ_BMMZ01000007.1"/>
</dbReference>
<evidence type="ECO:0000313" key="3">
    <source>
        <dbReference type="Proteomes" id="UP000613840"/>
    </source>
</evidence>
<organism evidence="2 3">
    <name type="scientific">Microlunatus endophyticus</name>
    <dbReference type="NCBI Taxonomy" id="1716077"/>
    <lineage>
        <taxon>Bacteria</taxon>
        <taxon>Bacillati</taxon>
        <taxon>Actinomycetota</taxon>
        <taxon>Actinomycetes</taxon>
        <taxon>Propionibacteriales</taxon>
        <taxon>Propionibacteriaceae</taxon>
        <taxon>Microlunatus</taxon>
    </lineage>
</organism>
<dbReference type="AlphaFoldDB" id="A0A917SD06"/>
<dbReference type="SUPFAM" id="SSF54593">
    <property type="entry name" value="Glyoxalase/Bleomycin resistance protein/Dihydroxybiphenyl dioxygenase"/>
    <property type="match status" value="1"/>
</dbReference>